<comment type="caution">
    <text evidence="1">The sequence shown here is derived from an EMBL/GenBank/DDBJ whole genome shotgun (WGS) entry which is preliminary data.</text>
</comment>
<protein>
    <submittedName>
        <fullName evidence="1">Uncharacterized protein</fullName>
    </submittedName>
</protein>
<proteinExistence type="predicted"/>
<dbReference type="EMBL" id="JAXCGZ010015190">
    <property type="protein sequence ID" value="KAK7070919.1"/>
    <property type="molecule type" value="Genomic_DNA"/>
</dbReference>
<sequence length="93" mass="10491">MCGILDLVEEYVDALLASYTQDLIAKDLDEMEAQQEHKEEEEEAAATLHGSPDIHCWLPVPTNVDLVPHISHHWCWCCSNMDGTGKLLDTDVR</sequence>
<reference evidence="1 2" key="1">
    <citation type="submission" date="2023-11" db="EMBL/GenBank/DDBJ databases">
        <title>Halocaridina rubra genome assembly.</title>
        <authorList>
            <person name="Smith C."/>
        </authorList>
    </citation>
    <scope>NUCLEOTIDE SEQUENCE [LARGE SCALE GENOMIC DNA]</scope>
    <source>
        <strain evidence="1">EP-1</strain>
        <tissue evidence="1">Whole</tissue>
    </source>
</reference>
<dbReference type="AlphaFoldDB" id="A0AAN8X0Y8"/>
<accession>A0AAN8X0Y8</accession>
<dbReference type="Proteomes" id="UP001381693">
    <property type="component" value="Unassembled WGS sequence"/>
</dbReference>
<keyword evidence="2" id="KW-1185">Reference proteome</keyword>
<evidence type="ECO:0000313" key="1">
    <source>
        <dbReference type="EMBL" id="KAK7070919.1"/>
    </source>
</evidence>
<evidence type="ECO:0000313" key="2">
    <source>
        <dbReference type="Proteomes" id="UP001381693"/>
    </source>
</evidence>
<organism evidence="1 2">
    <name type="scientific">Halocaridina rubra</name>
    <name type="common">Hawaiian red shrimp</name>
    <dbReference type="NCBI Taxonomy" id="373956"/>
    <lineage>
        <taxon>Eukaryota</taxon>
        <taxon>Metazoa</taxon>
        <taxon>Ecdysozoa</taxon>
        <taxon>Arthropoda</taxon>
        <taxon>Crustacea</taxon>
        <taxon>Multicrustacea</taxon>
        <taxon>Malacostraca</taxon>
        <taxon>Eumalacostraca</taxon>
        <taxon>Eucarida</taxon>
        <taxon>Decapoda</taxon>
        <taxon>Pleocyemata</taxon>
        <taxon>Caridea</taxon>
        <taxon>Atyoidea</taxon>
        <taxon>Atyidae</taxon>
        <taxon>Halocaridina</taxon>
    </lineage>
</organism>
<gene>
    <name evidence="1" type="ORF">SK128_013648</name>
</gene>
<name>A0AAN8X0Y8_HALRR</name>